<dbReference type="PANTHER" id="PTHR31642:SF310">
    <property type="entry name" value="FATTY ALCOHOL:CAFFEOYL-COA ACYLTRANSFERASE"/>
    <property type="match status" value="1"/>
</dbReference>
<organism evidence="2 3">
    <name type="scientific">Coemansia guatemalensis</name>
    <dbReference type="NCBI Taxonomy" id="2761395"/>
    <lineage>
        <taxon>Eukaryota</taxon>
        <taxon>Fungi</taxon>
        <taxon>Fungi incertae sedis</taxon>
        <taxon>Zoopagomycota</taxon>
        <taxon>Kickxellomycotina</taxon>
        <taxon>Kickxellomycetes</taxon>
        <taxon>Kickxellales</taxon>
        <taxon>Kickxellaceae</taxon>
        <taxon>Coemansia</taxon>
    </lineage>
</organism>
<dbReference type="OrthoDB" id="1862401at2759"/>
<name>A0A9W8I0E3_9FUNG</name>
<gene>
    <name evidence="2" type="ORF">H4R20_002229</name>
</gene>
<evidence type="ECO:0000313" key="3">
    <source>
        <dbReference type="Proteomes" id="UP001140094"/>
    </source>
</evidence>
<dbReference type="EMBL" id="JANBUO010000326">
    <property type="protein sequence ID" value="KAJ2805091.1"/>
    <property type="molecule type" value="Genomic_DNA"/>
</dbReference>
<dbReference type="AlphaFoldDB" id="A0A9W8I0E3"/>
<sequence length="478" mass="53786">MEEYVNSIKSQIIPLSVIDTQGSFSNIPFVFFYENKENAEDFMPSDKMYNSFFRTMQCLPIFAGRIKSTGIGNVSVVVNADDINTPEYIEDTSNIHFSRLKDAGFNWSAWPKGVATAGPMTCAGVDGEIKLINVHVIRLKNNSGLLVYLSIPHYVLDGEGHMEVMRRWCQIYRLMDSGSSSAIDELPVYTFDRAILQQNLPDKRTPVDSMTYKTFTESSYLSEWFAWISPEWRGYILSKAIEWQQAEAHLFHVSNKSIESLRELLRSHIPDIDAVSVNQLLLSLATKTLAQSQMIADGRTLDDSTIAEDTILPVAVIFETREQLGIENANYIGNVLMPKIATPLMKKLESPTDAKSLASTLSTFNDTVNNIGPPLVASHIEMVANRPSCFTRPITRFVKSKTAMSFVYDIMPDMYVADFGNGRPEWVSPIQPFRANAVLLLTSHDTTDGVDVFMTAFPKVMKEVLKNEFWTSIAKIIY</sequence>
<evidence type="ECO:0000313" key="2">
    <source>
        <dbReference type="EMBL" id="KAJ2805091.1"/>
    </source>
</evidence>
<dbReference type="Proteomes" id="UP001140094">
    <property type="component" value="Unassembled WGS sequence"/>
</dbReference>
<dbReference type="InterPro" id="IPR023213">
    <property type="entry name" value="CAT-like_dom_sf"/>
</dbReference>
<dbReference type="GO" id="GO:0016747">
    <property type="term" value="F:acyltransferase activity, transferring groups other than amino-acyl groups"/>
    <property type="evidence" value="ECO:0007669"/>
    <property type="project" value="TreeGrafter"/>
</dbReference>
<comment type="caution">
    <text evidence="2">The sequence shown here is derived from an EMBL/GenBank/DDBJ whole genome shotgun (WGS) entry which is preliminary data.</text>
</comment>
<dbReference type="GO" id="GO:0044550">
    <property type="term" value="P:secondary metabolite biosynthetic process"/>
    <property type="evidence" value="ECO:0007669"/>
    <property type="project" value="TreeGrafter"/>
</dbReference>
<keyword evidence="1" id="KW-0808">Transferase</keyword>
<evidence type="ECO:0000256" key="1">
    <source>
        <dbReference type="ARBA" id="ARBA00022679"/>
    </source>
</evidence>
<protein>
    <submittedName>
        <fullName evidence="2">Uncharacterized protein</fullName>
    </submittedName>
</protein>
<keyword evidence="3" id="KW-1185">Reference proteome</keyword>
<dbReference type="PANTHER" id="PTHR31642">
    <property type="entry name" value="TRICHOTHECENE 3-O-ACETYLTRANSFERASE"/>
    <property type="match status" value="1"/>
</dbReference>
<dbReference type="Gene3D" id="3.30.559.10">
    <property type="entry name" value="Chloramphenicol acetyltransferase-like domain"/>
    <property type="match status" value="2"/>
</dbReference>
<proteinExistence type="predicted"/>
<accession>A0A9W8I0E3</accession>
<dbReference type="InterPro" id="IPR050317">
    <property type="entry name" value="Plant_Fungal_Acyltransferase"/>
</dbReference>
<dbReference type="Pfam" id="PF02458">
    <property type="entry name" value="Transferase"/>
    <property type="match status" value="2"/>
</dbReference>
<reference evidence="2" key="1">
    <citation type="submission" date="2022-07" db="EMBL/GenBank/DDBJ databases">
        <title>Phylogenomic reconstructions and comparative analyses of Kickxellomycotina fungi.</title>
        <authorList>
            <person name="Reynolds N.K."/>
            <person name="Stajich J.E."/>
            <person name="Barry K."/>
            <person name="Grigoriev I.V."/>
            <person name="Crous P."/>
            <person name="Smith M.E."/>
        </authorList>
    </citation>
    <scope>NUCLEOTIDE SEQUENCE</scope>
    <source>
        <strain evidence="2">NRRL 1565</strain>
    </source>
</reference>